<sequence>MYKSYNSLVDPKALNFTKYGTNPTSLIHDPYDFDIIHDFHPRTVEVMIMPPRRANTRNANARNANAAPPVPDQEVSNAEFRNAIQMLAQSVVNQNNQRVPVSVNANVGSAATRVRDFVRMNSPEFLGSQTGEGPQNFLDEIKKIFEMNKFLYEVSDLVKTECRNAMLLGDMNISRLMTHSQQVEGDKLRKQAKETKKARTVPSSASVLSSRFRNDQKGKASGSKSQGSVSGTKTYPTFPKCSKNHSGECLVGKEECFSCGQSGHRLKDCPSRQGQGGNNGRAQFVTSAAPTGRPTQQGNQSGTGGGQRQNKLYALQACQDQEDSPDVVTGMLRVFDVDVYALLDLGDNYFIFCNSLHSSPIQC</sequence>
<dbReference type="PANTHER" id="PTHR34482">
    <property type="entry name" value="DNA DAMAGE-INDUCIBLE PROTEIN 1-LIKE"/>
    <property type="match status" value="1"/>
</dbReference>
<evidence type="ECO:0000256" key="2">
    <source>
        <dbReference type="SAM" id="MobiDB-lite"/>
    </source>
</evidence>
<dbReference type="SUPFAM" id="SSF57756">
    <property type="entry name" value="Retrovirus zinc finger-like domains"/>
    <property type="match status" value="1"/>
</dbReference>
<reference evidence="5" key="1">
    <citation type="journal article" date="2011" name="Nature">
        <title>Genome sequence and analysis of the tuber crop potato.</title>
        <authorList>
            <consortium name="The Potato Genome Sequencing Consortium"/>
        </authorList>
    </citation>
    <scope>NUCLEOTIDE SEQUENCE [LARGE SCALE GENOMIC DNA]</scope>
    <source>
        <strain evidence="5">cv. DM1-3 516 R44</strain>
    </source>
</reference>
<feature type="compositionally biased region" description="Low complexity" evidence="2">
    <location>
        <begin position="219"/>
        <end position="233"/>
    </location>
</feature>
<keyword evidence="5" id="KW-1185">Reference proteome</keyword>
<evidence type="ECO:0000313" key="4">
    <source>
        <dbReference type="EnsemblPlants" id="PGSC0003DMT400091037"/>
    </source>
</evidence>
<reference evidence="4" key="2">
    <citation type="submission" date="2015-06" db="UniProtKB">
        <authorList>
            <consortium name="EnsemblPlants"/>
        </authorList>
    </citation>
    <scope>IDENTIFICATION</scope>
    <source>
        <strain evidence="4">DM1-3 516 R44</strain>
    </source>
</reference>
<dbReference type="PaxDb" id="4113-PGSC0003DMT400091037"/>
<accession>M1DLS0</accession>
<keyword evidence="1" id="KW-0862">Zinc</keyword>
<dbReference type="GO" id="GO:0008270">
    <property type="term" value="F:zinc ion binding"/>
    <property type="evidence" value="ECO:0007669"/>
    <property type="project" value="UniProtKB-KW"/>
</dbReference>
<feature type="region of interest" description="Disordered" evidence="2">
    <location>
        <begin position="268"/>
        <end position="307"/>
    </location>
</feature>
<proteinExistence type="predicted"/>
<keyword evidence="1" id="KW-0479">Metal-binding</keyword>
<feature type="compositionally biased region" description="Polar residues" evidence="2">
    <location>
        <begin position="201"/>
        <end position="211"/>
    </location>
</feature>
<evidence type="ECO:0000259" key="3">
    <source>
        <dbReference type="PROSITE" id="PS50158"/>
    </source>
</evidence>
<dbReference type="Proteomes" id="UP000011115">
    <property type="component" value="Unassembled WGS sequence"/>
</dbReference>
<evidence type="ECO:0000313" key="5">
    <source>
        <dbReference type="Proteomes" id="UP000011115"/>
    </source>
</evidence>
<dbReference type="AlphaFoldDB" id="M1DLS0"/>
<feature type="compositionally biased region" description="Basic and acidic residues" evidence="2">
    <location>
        <begin position="184"/>
        <end position="197"/>
    </location>
</feature>
<feature type="domain" description="CCHC-type" evidence="3">
    <location>
        <begin position="256"/>
        <end position="271"/>
    </location>
</feature>
<dbReference type="GO" id="GO:0003676">
    <property type="term" value="F:nucleic acid binding"/>
    <property type="evidence" value="ECO:0007669"/>
    <property type="project" value="InterPro"/>
</dbReference>
<dbReference type="InterPro" id="IPR036875">
    <property type="entry name" value="Znf_CCHC_sf"/>
</dbReference>
<dbReference type="SMART" id="SM00343">
    <property type="entry name" value="ZnF_C2HC"/>
    <property type="match status" value="1"/>
</dbReference>
<dbReference type="Gramene" id="PGSC0003DMT400091037">
    <property type="protein sequence ID" value="PGSC0003DMT400091037"/>
    <property type="gene ID" value="PGSC0003DMG400040608"/>
</dbReference>
<protein>
    <submittedName>
        <fullName evidence="4">Zinc knuckle family protein</fullName>
    </submittedName>
</protein>
<organism evidence="4 5">
    <name type="scientific">Solanum tuberosum</name>
    <name type="common">Potato</name>
    <dbReference type="NCBI Taxonomy" id="4113"/>
    <lineage>
        <taxon>Eukaryota</taxon>
        <taxon>Viridiplantae</taxon>
        <taxon>Streptophyta</taxon>
        <taxon>Embryophyta</taxon>
        <taxon>Tracheophyta</taxon>
        <taxon>Spermatophyta</taxon>
        <taxon>Magnoliopsida</taxon>
        <taxon>eudicotyledons</taxon>
        <taxon>Gunneridae</taxon>
        <taxon>Pentapetalae</taxon>
        <taxon>asterids</taxon>
        <taxon>lamiids</taxon>
        <taxon>Solanales</taxon>
        <taxon>Solanaceae</taxon>
        <taxon>Solanoideae</taxon>
        <taxon>Solaneae</taxon>
        <taxon>Solanum</taxon>
    </lineage>
</organism>
<name>M1DLS0_SOLTU</name>
<keyword evidence="1" id="KW-0863">Zinc-finger</keyword>
<dbReference type="HOGENOM" id="CLU_043888_0_0_1"/>
<dbReference type="EnsemblPlants" id="PGSC0003DMT400091037">
    <property type="protein sequence ID" value="PGSC0003DMT400091037"/>
    <property type="gene ID" value="PGSC0003DMG400040608"/>
</dbReference>
<dbReference type="PANTHER" id="PTHR34482:SF57">
    <property type="entry name" value="RETROTRANSPOSON GAG DOMAIN-CONTAINING PROTEIN"/>
    <property type="match status" value="1"/>
</dbReference>
<evidence type="ECO:0000256" key="1">
    <source>
        <dbReference type="PROSITE-ProRule" id="PRU00047"/>
    </source>
</evidence>
<dbReference type="InParanoid" id="M1DLS0"/>
<dbReference type="Pfam" id="PF00098">
    <property type="entry name" value="zf-CCHC"/>
    <property type="match status" value="1"/>
</dbReference>
<dbReference type="InterPro" id="IPR001878">
    <property type="entry name" value="Znf_CCHC"/>
</dbReference>
<dbReference type="PROSITE" id="PS50158">
    <property type="entry name" value="ZF_CCHC"/>
    <property type="match status" value="1"/>
</dbReference>
<feature type="region of interest" description="Disordered" evidence="2">
    <location>
        <begin position="181"/>
        <end position="235"/>
    </location>
</feature>
<dbReference type="Gene3D" id="4.10.60.10">
    <property type="entry name" value="Zinc finger, CCHC-type"/>
    <property type="match status" value="1"/>
</dbReference>